<gene>
    <name evidence="1" type="ORF">DSPE1174_LOCUS1484</name>
</gene>
<name>A0A7S2AMH3_9STRA</name>
<sequence>MNAPLNKATETGAELTGAEAVDVGVDADRISDGVNKATAIPHAFVATITVMERATGIPATMAGETGSLVATMVENAAGRIEMATRDGGTTVTGTSTGVATDDKPACCIIARESSTQPRPTRGWLVL</sequence>
<organism evidence="1">
    <name type="scientific">Octactis speculum</name>
    <dbReference type="NCBI Taxonomy" id="3111310"/>
    <lineage>
        <taxon>Eukaryota</taxon>
        <taxon>Sar</taxon>
        <taxon>Stramenopiles</taxon>
        <taxon>Ochrophyta</taxon>
        <taxon>Dictyochophyceae</taxon>
        <taxon>Dictyochales</taxon>
        <taxon>Dictyochaceae</taxon>
        <taxon>Octactis</taxon>
    </lineage>
</organism>
<dbReference type="EMBL" id="HBGS01002844">
    <property type="protein sequence ID" value="CAD9372224.1"/>
    <property type="molecule type" value="Transcribed_RNA"/>
</dbReference>
<reference evidence="1" key="1">
    <citation type="submission" date="2021-01" db="EMBL/GenBank/DDBJ databases">
        <authorList>
            <person name="Corre E."/>
            <person name="Pelletier E."/>
            <person name="Niang G."/>
            <person name="Scheremetjew M."/>
            <person name="Finn R."/>
            <person name="Kale V."/>
            <person name="Holt S."/>
            <person name="Cochrane G."/>
            <person name="Meng A."/>
            <person name="Brown T."/>
            <person name="Cohen L."/>
        </authorList>
    </citation>
    <scope>NUCLEOTIDE SEQUENCE</scope>
    <source>
        <strain evidence="1">CCMP1381</strain>
    </source>
</reference>
<proteinExistence type="predicted"/>
<protein>
    <submittedName>
        <fullName evidence="1">Uncharacterized protein</fullName>
    </submittedName>
</protein>
<evidence type="ECO:0000313" key="1">
    <source>
        <dbReference type="EMBL" id="CAD9372224.1"/>
    </source>
</evidence>
<accession>A0A7S2AMH3</accession>
<dbReference type="AlphaFoldDB" id="A0A7S2AMH3"/>